<keyword evidence="5 15" id="KW-0645">Protease</keyword>
<evidence type="ECO:0000256" key="11">
    <source>
        <dbReference type="ARBA" id="ARBA00023155"/>
    </source>
</evidence>
<comment type="subcellular location">
    <subcellularLocation>
        <location evidence="1">Nucleus</location>
    </subcellularLocation>
    <subcellularLocation>
        <location evidence="2">Secreted</location>
    </subcellularLocation>
</comment>
<dbReference type="PROSITE" id="PS50240">
    <property type="entry name" value="TRYPSIN_DOM"/>
    <property type="match status" value="1"/>
</dbReference>
<feature type="non-terminal residue" evidence="17">
    <location>
        <position position="1"/>
    </location>
</feature>
<dbReference type="GO" id="GO:0006508">
    <property type="term" value="P:proteolysis"/>
    <property type="evidence" value="ECO:0007669"/>
    <property type="project" value="UniProtKB-KW"/>
</dbReference>
<evidence type="ECO:0000256" key="9">
    <source>
        <dbReference type="ARBA" id="ARBA00023125"/>
    </source>
</evidence>
<dbReference type="Gene3D" id="2.40.10.10">
    <property type="entry name" value="Trypsin-like serine proteases"/>
    <property type="match status" value="1"/>
</dbReference>
<keyword evidence="13" id="KW-0539">Nucleus</keyword>
<dbReference type="PROSITE" id="PS00032">
    <property type="entry name" value="ANTENNAPEDIA"/>
    <property type="match status" value="1"/>
</dbReference>
<dbReference type="InterPro" id="IPR043504">
    <property type="entry name" value="Peptidase_S1_PA_chymotrypsin"/>
</dbReference>
<keyword evidence="7 15" id="KW-0378">Hydrolase</keyword>
<evidence type="ECO:0000256" key="6">
    <source>
        <dbReference type="ARBA" id="ARBA00022729"/>
    </source>
</evidence>
<keyword evidence="11" id="KW-0371">Homeobox</keyword>
<protein>
    <recommendedName>
        <fullName evidence="16">Peptidase S1 domain-containing protein</fullName>
    </recommendedName>
</protein>
<keyword evidence="4" id="KW-0964">Secreted</keyword>
<feature type="domain" description="Peptidase S1" evidence="16">
    <location>
        <begin position="22"/>
        <end position="265"/>
    </location>
</feature>
<evidence type="ECO:0000259" key="16">
    <source>
        <dbReference type="PROSITE" id="PS50240"/>
    </source>
</evidence>
<sequence length="278" mass="30399">STTTTTQPDTCTCGEVNRDNRIIYGEETEAQEYPWMTALVATGKNRSFCGGSLINDRWVLTAAHCLAGLYGVSGVENIEVLLSEHSFVEVDGEERYGVSQVIMHPDYNTYPWYNGFDFGLVELATPVDFSSSLARPICLPVNDTELYNSVMAIVTGWGQLEPGKPVTDVLMEVTIQTITNQQCQQSLYGQSGYNILHSMICAGTPYGHGGCMGDSGGPVITLAPYKTQKYYEQIGVVSFGSAYCNYYGVYARITAALEWIRSIAENGTAIICVPPLQI</sequence>
<dbReference type="Pfam" id="PF00089">
    <property type="entry name" value="Trypsin"/>
    <property type="match status" value="1"/>
</dbReference>
<keyword evidence="6" id="KW-0732">Signal</keyword>
<dbReference type="InterPro" id="IPR009003">
    <property type="entry name" value="Peptidase_S1_PA"/>
</dbReference>
<gene>
    <name evidence="17" type="ORF">MNOR_LOCUS21217</name>
</gene>
<dbReference type="GO" id="GO:0004252">
    <property type="term" value="F:serine-type endopeptidase activity"/>
    <property type="evidence" value="ECO:0007669"/>
    <property type="project" value="InterPro"/>
</dbReference>
<dbReference type="FunFam" id="2.40.10.10:FF:000146">
    <property type="entry name" value="Serine protease 53"/>
    <property type="match status" value="1"/>
</dbReference>
<evidence type="ECO:0000256" key="14">
    <source>
        <dbReference type="ARBA" id="ARBA00024195"/>
    </source>
</evidence>
<evidence type="ECO:0000256" key="10">
    <source>
        <dbReference type="ARBA" id="ARBA00023145"/>
    </source>
</evidence>
<dbReference type="PANTHER" id="PTHR24256">
    <property type="entry name" value="TRYPTASE-RELATED"/>
    <property type="match status" value="1"/>
</dbReference>
<dbReference type="PRINTS" id="PR00722">
    <property type="entry name" value="CHYMOTRYPSIN"/>
</dbReference>
<evidence type="ECO:0000256" key="8">
    <source>
        <dbReference type="ARBA" id="ARBA00022825"/>
    </source>
</evidence>
<evidence type="ECO:0000256" key="7">
    <source>
        <dbReference type="ARBA" id="ARBA00022801"/>
    </source>
</evidence>
<dbReference type="EMBL" id="CAXKWB010016951">
    <property type="protein sequence ID" value="CAL4117560.1"/>
    <property type="molecule type" value="Genomic_DNA"/>
</dbReference>
<dbReference type="InterPro" id="IPR001314">
    <property type="entry name" value="Peptidase_S1A"/>
</dbReference>
<keyword evidence="9" id="KW-0238">DNA-binding</keyword>
<organism evidence="17 18">
    <name type="scientific">Meganyctiphanes norvegica</name>
    <name type="common">Northern krill</name>
    <name type="synonym">Thysanopoda norvegica</name>
    <dbReference type="NCBI Taxonomy" id="48144"/>
    <lineage>
        <taxon>Eukaryota</taxon>
        <taxon>Metazoa</taxon>
        <taxon>Ecdysozoa</taxon>
        <taxon>Arthropoda</taxon>
        <taxon>Crustacea</taxon>
        <taxon>Multicrustacea</taxon>
        <taxon>Malacostraca</taxon>
        <taxon>Eumalacostraca</taxon>
        <taxon>Eucarida</taxon>
        <taxon>Euphausiacea</taxon>
        <taxon>Euphausiidae</taxon>
        <taxon>Meganyctiphanes</taxon>
    </lineage>
</organism>
<evidence type="ECO:0000256" key="13">
    <source>
        <dbReference type="ARBA" id="ARBA00023242"/>
    </source>
</evidence>
<dbReference type="GO" id="GO:0005634">
    <property type="term" value="C:nucleus"/>
    <property type="evidence" value="ECO:0007669"/>
    <property type="project" value="UniProtKB-SubCell"/>
</dbReference>
<evidence type="ECO:0000256" key="4">
    <source>
        <dbReference type="ARBA" id="ARBA00022525"/>
    </source>
</evidence>
<keyword evidence="3" id="KW-0217">Developmental protein</keyword>
<keyword evidence="8 15" id="KW-0720">Serine protease</keyword>
<dbReference type="SUPFAM" id="SSF50494">
    <property type="entry name" value="Trypsin-like serine proteases"/>
    <property type="match status" value="1"/>
</dbReference>
<dbReference type="SMART" id="SM00020">
    <property type="entry name" value="Tryp_SPc"/>
    <property type="match status" value="1"/>
</dbReference>
<keyword evidence="12" id="KW-1015">Disulfide bond</keyword>
<reference evidence="17 18" key="1">
    <citation type="submission" date="2024-05" db="EMBL/GenBank/DDBJ databases">
        <authorList>
            <person name="Wallberg A."/>
        </authorList>
    </citation>
    <scope>NUCLEOTIDE SEQUENCE [LARGE SCALE GENOMIC DNA]</scope>
</reference>
<evidence type="ECO:0000256" key="5">
    <source>
        <dbReference type="ARBA" id="ARBA00022670"/>
    </source>
</evidence>
<evidence type="ECO:0000313" key="17">
    <source>
        <dbReference type="EMBL" id="CAL4117560.1"/>
    </source>
</evidence>
<accession>A0AAV2R6L2</accession>
<dbReference type="PROSITE" id="PS00135">
    <property type="entry name" value="TRYPSIN_SER"/>
    <property type="match status" value="1"/>
</dbReference>
<dbReference type="PROSITE" id="PS00134">
    <property type="entry name" value="TRYPSIN_HIS"/>
    <property type="match status" value="1"/>
</dbReference>
<dbReference type="InterPro" id="IPR018114">
    <property type="entry name" value="TRYPSIN_HIS"/>
</dbReference>
<dbReference type="GO" id="GO:0003677">
    <property type="term" value="F:DNA binding"/>
    <property type="evidence" value="ECO:0007669"/>
    <property type="project" value="UniProtKB-KW"/>
</dbReference>
<evidence type="ECO:0000313" key="18">
    <source>
        <dbReference type="Proteomes" id="UP001497623"/>
    </source>
</evidence>
<keyword evidence="10" id="KW-0865">Zymogen</keyword>
<dbReference type="GO" id="GO:0005576">
    <property type="term" value="C:extracellular region"/>
    <property type="evidence" value="ECO:0007669"/>
    <property type="project" value="UniProtKB-SubCell"/>
</dbReference>
<comment type="caution">
    <text evidence="17">The sequence shown here is derived from an EMBL/GenBank/DDBJ whole genome shotgun (WGS) entry which is preliminary data.</text>
</comment>
<evidence type="ECO:0000256" key="12">
    <source>
        <dbReference type="ARBA" id="ARBA00023157"/>
    </source>
</evidence>
<dbReference type="AlphaFoldDB" id="A0AAV2R6L2"/>
<comment type="similarity">
    <text evidence="14">Belongs to the peptidase S1 family. CLIP subfamily.</text>
</comment>
<dbReference type="Proteomes" id="UP001497623">
    <property type="component" value="Unassembled WGS sequence"/>
</dbReference>
<proteinExistence type="inferred from homology"/>
<evidence type="ECO:0000256" key="3">
    <source>
        <dbReference type="ARBA" id="ARBA00022473"/>
    </source>
</evidence>
<dbReference type="CDD" id="cd00190">
    <property type="entry name" value="Tryp_SPc"/>
    <property type="match status" value="1"/>
</dbReference>
<dbReference type="InterPro" id="IPR001254">
    <property type="entry name" value="Trypsin_dom"/>
</dbReference>
<evidence type="ECO:0000256" key="2">
    <source>
        <dbReference type="ARBA" id="ARBA00004613"/>
    </source>
</evidence>
<dbReference type="InterPro" id="IPR001827">
    <property type="entry name" value="Homeobox_Antennapedia_CS"/>
</dbReference>
<dbReference type="InterPro" id="IPR051487">
    <property type="entry name" value="Ser/Thr_Proteases_Immune/Dev"/>
</dbReference>
<evidence type="ECO:0000256" key="1">
    <source>
        <dbReference type="ARBA" id="ARBA00004123"/>
    </source>
</evidence>
<keyword evidence="18" id="KW-1185">Reference proteome</keyword>
<dbReference type="GO" id="GO:0003700">
    <property type="term" value="F:DNA-binding transcription factor activity"/>
    <property type="evidence" value="ECO:0007669"/>
    <property type="project" value="InterPro"/>
</dbReference>
<name>A0AAV2R6L2_MEGNR</name>
<evidence type="ECO:0000256" key="15">
    <source>
        <dbReference type="RuleBase" id="RU363034"/>
    </source>
</evidence>
<dbReference type="InterPro" id="IPR033116">
    <property type="entry name" value="TRYPSIN_SER"/>
</dbReference>